<comment type="caution">
    <text evidence="3">The sequence shown here is derived from an EMBL/GenBank/DDBJ whole genome shotgun (WGS) entry which is preliminary data.</text>
</comment>
<protein>
    <recommendedName>
        <fullName evidence="5">DUF3592 domain-containing protein</fullName>
    </recommendedName>
</protein>
<evidence type="ECO:0000256" key="1">
    <source>
        <dbReference type="SAM" id="MobiDB-lite"/>
    </source>
</evidence>
<dbReference type="Proteomes" id="UP000625574">
    <property type="component" value="Unassembled WGS sequence"/>
</dbReference>
<dbReference type="EMBL" id="JAEIOT010000005">
    <property type="protein sequence ID" value="MBI9000312.1"/>
    <property type="molecule type" value="Genomic_DNA"/>
</dbReference>
<evidence type="ECO:0008006" key="5">
    <source>
        <dbReference type="Google" id="ProtNLM"/>
    </source>
</evidence>
<reference evidence="3 4" key="1">
    <citation type="submission" date="2020-12" db="EMBL/GenBank/DDBJ databases">
        <title>Genome public.</title>
        <authorList>
            <person name="Sun Q."/>
        </authorList>
    </citation>
    <scope>NUCLEOTIDE SEQUENCE [LARGE SCALE GENOMIC DNA]</scope>
    <source>
        <strain evidence="3 4">CCM 8864</strain>
    </source>
</reference>
<feature type="transmembrane region" description="Helical" evidence="2">
    <location>
        <begin position="6"/>
        <end position="25"/>
    </location>
</feature>
<accession>A0ABS0VYC5</accession>
<keyword evidence="4" id="KW-1185">Reference proteome</keyword>
<organism evidence="3 4">
    <name type="scientific">Corynebacterium marambiense</name>
    <dbReference type="NCBI Taxonomy" id="2765364"/>
    <lineage>
        <taxon>Bacteria</taxon>
        <taxon>Bacillati</taxon>
        <taxon>Actinomycetota</taxon>
        <taxon>Actinomycetes</taxon>
        <taxon>Mycobacteriales</taxon>
        <taxon>Corynebacteriaceae</taxon>
        <taxon>Corynebacterium</taxon>
    </lineage>
</organism>
<dbReference type="RefSeq" id="WP_198735749.1">
    <property type="nucleotide sequence ID" value="NZ_JAEIOT010000005.1"/>
</dbReference>
<feature type="region of interest" description="Disordered" evidence="1">
    <location>
        <begin position="120"/>
        <end position="139"/>
    </location>
</feature>
<evidence type="ECO:0000256" key="2">
    <source>
        <dbReference type="SAM" id="Phobius"/>
    </source>
</evidence>
<sequence length="139" mass="15193">MFFAGFVAGLMTWAVLLGISSYMAARELENSQKILYLEDGPSVGPGKQKVGVTTAYSWYWAPGGDSCTWRVLDGQGQVIAEKSNWVNQMVDLGDPKAVVFESLGCGDWHPIMYPLEELRGPDAPRVEPVPQGRTEGISL</sequence>
<keyword evidence="2" id="KW-0472">Membrane</keyword>
<keyword evidence="2" id="KW-1133">Transmembrane helix</keyword>
<name>A0ABS0VYC5_9CORY</name>
<keyword evidence="2" id="KW-0812">Transmembrane</keyword>
<evidence type="ECO:0000313" key="3">
    <source>
        <dbReference type="EMBL" id="MBI9000312.1"/>
    </source>
</evidence>
<gene>
    <name evidence="3" type="ORF">JDV76_04920</name>
</gene>
<evidence type="ECO:0000313" key="4">
    <source>
        <dbReference type="Proteomes" id="UP000625574"/>
    </source>
</evidence>
<proteinExistence type="predicted"/>